<dbReference type="Gene3D" id="1.20.1250.20">
    <property type="entry name" value="MFS general substrate transporter like domains"/>
    <property type="match status" value="1"/>
</dbReference>
<feature type="transmembrane region" description="Helical" evidence="5">
    <location>
        <begin position="58"/>
        <end position="76"/>
    </location>
</feature>
<sequence>MLAPLASTIYFPALPAISRDLNASSIAVNATVSLFILFMGIAPVFWASLSDHYGIRRVLYLVSVLIFIGATIGAAFVNSTTLLIILRCIQSCGSSSLYSLSPGTIADCFGIHERGMSMGLLFLGQYIGPLIGPTIGGFLTSRFGWRSTFYFCGAFGVFIFFIMFFALPETYRREDEWLELPSDSSNLQQKGTNTIASEAQDIHETVKIKIPNHVSRNTRTTTKRMNPFASLALLKHWFLVIVSIETGISFGTMFTIETILPELFSHVYGLSSAQTGITYLGAGCGNILGSCVGGVLSDYFMRQASKRRGGTNIPEDRLAPHMWLSGYLIVPGGALIFGWTVYYGVYIVAPIIGFGILCFGLMQISTSATTYLVDAVPGRGASASAAANFVRMTIAAILSITAEPLIQRIGVRYLSVLLAVLNLAIITAMLWVKFKGEKLRKKSGL</sequence>
<proteinExistence type="predicted"/>
<dbReference type="GO" id="GO:0005886">
    <property type="term" value="C:plasma membrane"/>
    <property type="evidence" value="ECO:0007669"/>
    <property type="project" value="TreeGrafter"/>
</dbReference>
<dbReference type="PROSITE" id="PS50850">
    <property type="entry name" value="MFS"/>
    <property type="match status" value="1"/>
</dbReference>
<feature type="transmembrane region" description="Helical" evidence="5">
    <location>
        <begin position="120"/>
        <end position="141"/>
    </location>
</feature>
<dbReference type="Pfam" id="PF07690">
    <property type="entry name" value="MFS_1"/>
    <property type="match status" value="1"/>
</dbReference>
<feature type="transmembrane region" description="Helical" evidence="5">
    <location>
        <begin position="322"/>
        <end position="345"/>
    </location>
</feature>
<evidence type="ECO:0000256" key="3">
    <source>
        <dbReference type="ARBA" id="ARBA00022989"/>
    </source>
</evidence>
<feature type="transmembrane region" description="Helical" evidence="5">
    <location>
        <begin position="147"/>
        <end position="167"/>
    </location>
</feature>
<protein>
    <submittedName>
        <fullName evidence="7">MFS general substrate transporter</fullName>
    </submittedName>
</protein>
<feature type="transmembrane region" description="Helical" evidence="5">
    <location>
        <begin position="25"/>
        <end position="46"/>
    </location>
</feature>
<dbReference type="Gene3D" id="1.20.1720.10">
    <property type="entry name" value="Multidrug resistance protein D"/>
    <property type="match status" value="1"/>
</dbReference>
<name>A0A1Y1X498_9FUNG</name>
<gene>
    <name evidence="7" type="ORF">K493DRAFT_242999</name>
</gene>
<dbReference type="InterPro" id="IPR036259">
    <property type="entry name" value="MFS_trans_sf"/>
</dbReference>
<dbReference type="EMBL" id="MCFE01000752">
    <property type="protein sequence ID" value="ORX80186.1"/>
    <property type="molecule type" value="Genomic_DNA"/>
</dbReference>
<evidence type="ECO:0000313" key="8">
    <source>
        <dbReference type="Proteomes" id="UP000193498"/>
    </source>
</evidence>
<feature type="transmembrane region" description="Helical" evidence="5">
    <location>
        <begin position="233"/>
        <end position="256"/>
    </location>
</feature>
<dbReference type="SUPFAM" id="SSF103473">
    <property type="entry name" value="MFS general substrate transporter"/>
    <property type="match status" value="1"/>
</dbReference>
<evidence type="ECO:0000313" key="7">
    <source>
        <dbReference type="EMBL" id="ORX80186.1"/>
    </source>
</evidence>
<accession>A0A1Y1X498</accession>
<dbReference type="InterPro" id="IPR011701">
    <property type="entry name" value="MFS"/>
</dbReference>
<dbReference type="STRING" id="1314790.A0A1Y1X498"/>
<keyword evidence="4 5" id="KW-0472">Membrane</keyword>
<evidence type="ECO:0000259" key="6">
    <source>
        <dbReference type="PROSITE" id="PS50850"/>
    </source>
</evidence>
<keyword evidence="2 5" id="KW-0812">Transmembrane</keyword>
<dbReference type="PANTHER" id="PTHR23502">
    <property type="entry name" value="MAJOR FACILITATOR SUPERFAMILY"/>
    <property type="match status" value="1"/>
</dbReference>
<evidence type="ECO:0000256" key="1">
    <source>
        <dbReference type="ARBA" id="ARBA00004141"/>
    </source>
</evidence>
<reference evidence="7 8" key="1">
    <citation type="submission" date="2016-07" db="EMBL/GenBank/DDBJ databases">
        <title>Pervasive Adenine N6-methylation of Active Genes in Fungi.</title>
        <authorList>
            <consortium name="DOE Joint Genome Institute"/>
            <person name="Mondo S.J."/>
            <person name="Dannebaum R.O."/>
            <person name="Kuo R.C."/>
            <person name="Labutti K."/>
            <person name="Haridas S."/>
            <person name="Kuo A."/>
            <person name="Salamov A."/>
            <person name="Ahrendt S.R."/>
            <person name="Lipzen A."/>
            <person name="Sullivan W."/>
            <person name="Andreopoulos W.B."/>
            <person name="Clum A."/>
            <person name="Lindquist E."/>
            <person name="Daum C."/>
            <person name="Ramamoorthy G.K."/>
            <person name="Gryganskyi A."/>
            <person name="Culley D."/>
            <person name="Magnuson J.K."/>
            <person name="James T.Y."/>
            <person name="O'Malley M.A."/>
            <person name="Stajich J.E."/>
            <person name="Spatafora J.W."/>
            <person name="Visel A."/>
            <person name="Grigoriev I.V."/>
        </authorList>
    </citation>
    <scope>NUCLEOTIDE SEQUENCE [LARGE SCALE GENOMIC DNA]</scope>
    <source>
        <strain evidence="7 8">CBS 931.73</strain>
    </source>
</reference>
<evidence type="ECO:0000256" key="4">
    <source>
        <dbReference type="ARBA" id="ARBA00023136"/>
    </source>
</evidence>
<feature type="transmembrane region" description="Helical" evidence="5">
    <location>
        <begin position="276"/>
        <end position="301"/>
    </location>
</feature>
<keyword evidence="3 5" id="KW-1133">Transmembrane helix</keyword>
<dbReference type="Proteomes" id="UP000193498">
    <property type="component" value="Unassembled WGS sequence"/>
</dbReference>
<dbReference type="InParanoid" id="A0A1Y1X498"/>
<dbReference type="OrthoDB" id="440553at2759"/>
<dbReference type="PANTHER" id="PTHR23502:SF5">
    <property type="entry name" value="QUINIDINE RESISTANCE PROTEIN 3"/>
    <property type="match status" value="1"/>
</dbReference>
<comment type="subcellular location">
    <subcellularLocation>
        <location evidence="1">Membrane</location>
        <topology evidence="1">Multi-pass membrane protein</topology>
    </subcellularLocation>
</comment>
<evidence type="ECO:0000256" key="2">
    <source>
        <dbReference type="ARBA" id="ARBA00022692"/>
    </source>
</evidence>
<keyword evidence="8" id="KW-1185">Reference proteome</keyword>
<feature type="domain" description="Major facilitator superfamily (MFS) profile" evidence="6">
    <location>
        <begin position="1"/>
        <end position="439"/>
    </location>
</feature>
<feature type="transmembrane region" description="Helical" evidence="5">
    <location>
        <begin position="412"/>
        <end position="432"/>
    </location>
</feature>
<dbReference type="InterPro" id="IPR020846">
    <property type="entry name" value="MFS_dom"/>
</dbReference>
<evidence type="ECO:0000256" key="5">
    <source>
        <dbReference type="SAM" id="Phobius"/>
    </source>
</evidence>
<dbReference type="AlphaFoldDB" id="A0A1Y1X498"/>
<dbReference type="GO" id="GO:0022857">
    <property type="term" value="F:transmembrane transporter activity"/>
    <property type="evidence" value="ECO:0007669"/>
    <property type="project" value="InterPro"/>
</dbReference>
<comment type="caution">
    <text evidence="7">The sequence shown here is derived from an EMBL/GenBank/DDBJ whole genome shotgun (WGS) entry which is preliminary data.</text>
</comment>
<organism evidence="7 8">
    <name type="scientific">Basidiobolus meristosporus CBS 931.73</name>
    <dbReference type="NCBI Taxonomy" id="1314790"/>
    <lineage>
        <taxon>Eukaryota</taxon>
        <taxon>Fungi</taxon>
        <taxon>Fungi incertae sedis</taxon>
        <taxon>Zoopagomycota</taxon>
        <taxon>Entomophthoromycotina</taxon>
        <taxon>Basidiobolomycetes</taxon>
        <taxon>Basidiobolales</taxon>
        <taxon>Basidiobolaceae</taxon>
        <taxon>Basidiobolus</taxon>
    </lineage>
</organism>